<evidence type="ECO:0000313" key="6">
    <source>
        <dbReference type="EMBL" id="GLH71552.1"/>
    </source>
</evidence>
<keyword evidence="2 3" id="KW-0813">Transport</keyword>
<dbReference type="SUPFAM" id="SSF143243">
    <property type="entry name" value="Nqo5-like"/>
    <property type="match status" value="1"/>
</dbReference>
<evidence type="ECO:0000256" key="4">
    <source>
        <dbReference type="SAM" id="MobiDB-lite"/>
    </source>
</evidence>
<dbReference type="HAMAP" id="MF_01357">
    <property type="entry name" value="NDH1_NuoC"/>
    <property type="match status" value="1"/>
</dbReference>
<dbReference type="PANTHER" id="PTHR10884">
    <property type="entry name" value="NADH DEHYDROGENASE UBIQUINONE IRON-SULFUR PROTEIN 3"/>
    <property type="match status" value="1"/>
</dbReference>
<dbReference type="EMBL" id="BSDE01000001">
    <property type="protein sequence ID" value="GLH71552.1"/>
    <property type="molecule type" value="Genomic_DNA"/>
</dbReference>
<comment type="subcellular location">
    <subcellularLocation>
        <location evidence="3">Cell membrane</location>
        <topology evidence="3">Peripheral membrane protein</topology>
        <orientation evidence="3">Cytoplasmic side</orientation>
    </subcellularLocation>
</comment>
<evidence type="ECO:0000313" key="7">
    <source>
        <dbReference type="Proteomes" id="UP001165069"/>
    </source>
</evidence>
<organism evidence="6 7">
    <name type="scientific">Geothrix limicola</name>
    <dbReference type="NCBI Taxonomy" id="2927978"/>
    <lineage>
        <taxon>Bacteria</taxon>
        <taxon>Pseudomonadati</taxon>
        <taxon>Acidobacteriota</taxon>
        <taxon>Holophagae</taxon>
        <taxon>Holophagales</taxon>
        <taxon>Holophagaceae</taxon>
        <taxon>Geothrix</taxon>
    </lineage>
</organism>
<dbReference type="Pfam" id="PF00329">
    <property type="entry name" value="Complex1_30kDa"/>
    <property type="match status" value="1"/>
</dbReference>
<comment type="similarity">
    <text evidence="1 3">Belongs to the complex I 30 kDa subunit family.</text>
</comment>
<comment type="subunit">
    <text evidence="3">NDH-1 is composed of 14 different subunits. Subunits NuoB, C, D, E, F, and G constitute the peripheral sector of the complex.</text>
</comment>
<comment type="function">
    <text evidence="3">NDH-1 shuttles electrons from NADH, via FMN and iron-sulfur (Fe-S) centers, to quinones in the respiratory chain. The immediate electron acceptor for the enzyme in this species is believed to be ubiquinone. Couples the redox reaction to proton translocation (for every two electrons transferred, four hydrogen ions are translocated across the cytoplasmic membrane), and thus conserves the redox energy in a proton gradient.</text>
</comment>
<dbReference type="EC" id="7.1.1.-" evidence="3"/>
<gene>
    <name evidence="3" type="primary">nuoC</name>
    <name evidence="6" type="ORF">GETHLI_00540</name>
</gene>
<protein>
    <recommendedName>
        <fullName evidence="3">NADH-quinone oxidoreductase subunit C</fullName>
        <ecNumber evidence="3">7.1.1.-</ecNumber>
    </recommendedName>
    <alternativeName>
        <fullName evidence="3">NADH dehydrogenase I subunit C</fullName>
    </alternativeName>
    <alternativeName>
        <fullName evidence="3">NDH-1 subunit C</fullName>
    </alternativeName>
</protein>
<dbReference type="InterPro" id="IPR010218">
    <property type="entry name" value="NADH_DH_suC"/>
</dbReference>
<dbReference type="NCBIfam" id="TIGR01961">
    <property type="entry name" value="NuoC_fam"/>
    <property type="match status" value="1"/>
</dbReference>
<keyword evidence="3" id="KW-0874">Quinone</keyword>
<keyword evidence="3" id="KW-1003">Cell membrane</keyword>
<feature type="region of interest" description="Disordered" evidence="4">
    <location>
        <begin position="1"/>
        <end position="22"/>
    </location>
</feature>
<dbReference type="Proteomes" id="UP001165069">
    <property type="component" value="Unassembled WGS sequence"/>
</dbReference>
<keyword evidence="3" id="KW-1278">Translocase</keyword>
<dbReference type="Gene3D" id="3.30.460.80">
    <property type="entry name" value="NADH:ubiquinone oxidoreductase, 30kDa subunit"/>
    <property type="match status" value="1"/>
</dbReference>
<keyword evidence="3" id="KW-0830">Ubiquinone</keyword>
<keyword evidence="3" id="KW-0472">Membrane</keyword>
<dbReference type="RefSeq" id="WP_285568765.1">
    <property type="nucleotide sequence ID" value="NZ_BSDE01000001.1"/>
</dbReference>
<feature type="domain" description="NADH:ubiquinone oxidoreductase 30kDa subunit" evidence="5">
    <location>
        <begin position="139"/>
        <end position="257"/>
    </location>
</feature>
<feature type="compositionally biased region" description="Polar residues" evidence="4">
    <location>
        <begin position="1"/>
        <end position="14"/>
    </location>
</feature>
<evidence type="ECO:0000259" key="5">
    <source>
        <dbReference type="Pfam" id="PF00329"/>
    </source>
</evidence>
<keyword evidence="3" id="KW-0520">NAD</keyword>
<proteinExistence type="inferred from homology"/>
<dbReference type="InterPro" id="IPR001268">
    <property type="entry name" value="NADH_UbQ_OxRdtase_30kDa_su"/>
</dbReference>
<accession>A0ABQ5QAA8</accession>
<name>A0ABQ5QAA8_9BACT</name>
<evidence type="ECO:0000256" key="1">
    <source>
        <dbReference type="ARBA" id="ARBA00007569"/>
    </source>
</evidence>
<evidence type="ECO:0000256" key="3">
    <source>
        <dbReference type="HAMAP-Rule" id="MF_01357"/>
    </source>
</evidence>
<reference evidence="6 7" key="1">
    <citation type="journal article" date="2023" name="Antonie Van Leeuwenhoek">
        <title>Mesoterricola silvestris gen. nov., sp. nov., Mesoterricola sediminis sp. nov., Geothrix oryzae sp. nov., Geothrix edaphica sp. nov., Geothrix rubra sp. nov., and Geothrix limicola sp. nov., six novel members of Acidobacteriota isolated from soils.</title>
        <authorList>
            <person name="Itoh H."/>
            <person name="Sugisawa Y."/>
            <person name="Mise K."/>
            <person name="Xu Z."/>
            <person name="Kuniyasu M."/>
            <person name="Ushijima N."/>
            <person name="Kawano K."/>
            <person name="Kobayashi E."/>
            <person name="Shiratori Y."/>
            <person name="Masuda Y."/>
            <person name="Senoo K."/>
        </authorList>
    </citation>
    <scope>NUCLEOTIDE SEQUENCE [LARGE SCALE GENOMIC DNA]</scope>
    <source>
        <strain evidence="6 7">Red804</strain>
    </source>
</reference>
<comment type="caution">
    <text evidence="6">The sequence shown here is derived from an EMBL/GenBank/DDBJ whole genome shotgun (WGS) entry which is preliminary data.</text>
</comment>
<sequence length="296" mass="33344">MSEPNTPDTPQENAVTPEVPSGPYVYDYAASPQRQIVMPKTVPLPSLKTYQAEVVAAAAADEAKWQKQLADFEVAKAKAEAEGKDAPKLPVRAVPRKDDNDMKTPWPVEAKDADLLKLQELLGDKVEEIFEQAGELVCQVKKEAILDALKVCRDDVSLKYEMLADQSATHYPAAKDFAFSVVYHLTSISRCKRLRLRILIPEGFSPESACSEYPSANWMEREIYDMLGIRFLNHPDMTRILCPEDWEGYPLRKEYPTVGWGQRDIDFREDRGGVLNRLAMEKAGQMGINLKQPKAD</sequence>
<comment type="catalytic activity">
    <reaction evidence="3">
        <text>a quinone + NADH + 5 H(+)(in) = a quinol + NAD(+) + 4 H(+)(out)</text>
        <dbReference type="Rhea" id="RHEA:57888"/>
        <dbReference type="ChEBI" id="CHEBI:15378"/>
        <dbReference type="ChEBI" id="CHEBI:24646"/>
        <dbReference type="ChEBI" id="CHEBI:57540"/>
        <dbReference type="ChEBI" id="CHEBI:57945"/>
        <dbReference type="ChEBI" id="CHEBI:132124"/>
    </reaction>
</comment>
<dbReference type="PANTHER" id="PTHR10884:SF14">
    <property type="entry name" value="NADH DEHYDROGENASE [UBIQUINONE] IRON-SULFUR PROTEIN 3, MITOCHONDRIAL"/>
    <property type="match status" value="1"/>
</dbReference>
<keyword evidence="7" id="KW-1185">Reference proteome</keyword>
<evidence type="ECO:0000256" key="2">
    <source>
        <dbReference type="ARBA" id="ARBA00022448"/>
    </source>
</evidence>
<dbReference type="InterPro" id="IPR037232">
    <property type="entry name" value="NADH_quin_OxRdtase_su_C/D-like"/>
</dbReference>